<dbReference type="Pfam" id="PF13858">
    <property type="entry name" value="DUF4199"/>
    <property type="match status" value="1"/>
</dbReference>
<protein>
    <submittedName>
        <fullName evidence="2">DUF4199 domain-containing protein</fullName>
    </submittedName>
</protein>
<evidence type="ECO:0000313" key="3">
    <source>
        <dbReference type="Proteomes" id="UP000662783"/>
    </source>
</evidence>
<keyword evidence="1" id="KW-1133">Transmembrane helix</keyword>
<keyword evidence="1" id="KW-0812">Transmembrane</keyword>
<feature type="transmembrane region" description="Helical" evidence="1">
    <location>
        <begin position="42"/>
        <end position="58"/>
    </location>
</feature>
<feature type="transmembrane region" description="Helical" evidence="1">
    <location>
        <begin position="15"/>
        <end position="35"/>
    </location>
</feature>
<dbReference type="EMBL" id="CP070608">
    <property type="protein sequence ID" value="QSE95907.1"/>
    <property type="molecule type" value="Genomic_DNA"/>
</dbReference>
<sequence length="175" mass="19159">METNESTISVKSVSIKWGLILGIISIALFLTIAIAQLQGNSAIQWFGYIPAILLIFLAHKEFKEQGDGFMSYGQGLGIGTLIVAISSAISSVFAYVYIKFIDPTYMDIVKELQVEEMMNSGMSDAEIEQALEFSQGFMTPGFIMIMAFLVSVFFGFLISLVVSAITKNNNPALEV</sequence>
<reference evidence="2" key="1">
    <citation type="submission" date="2021-02" db="EMBL/GenBank/DDBJ databases">
        <title>Fulvivirga sp. S481 isolated from sea water.</title>
        <authorList>
            <person name="Bae S.S."/>
            <person name="Baek K."/>
        </authorList>
    </citation>
    <scope>NUCLEOTIDE SEQUENCE</scope>
    <source>
        <strain evidence="2">S481</strain>
    </source>
</reference>
<accession>A0A974ZZY6</accession>
<dbReference type="AlphaFoldDB" id="A0A974ZZY6"/>
<name>A0A974ZZY6_9BACT</name>
<feature type="transmembrane region" description="Helical" evidence="1">
    <location>
        <begin position="78"/>
        <end position="98"/>
    </location>
</feature>
<dbReference type="Proteomes" id="UP000662783">
    <property type="component" value="Chromosome"/>
</dbReference>
<gene>
    <name evidence="2" type="ORF">JR347_09770</name>
</gene>
<evidence type="ECO:0000256" key="1">
    <source>
        <dbReference type="SAM" id="Phobius"/>
    </source>
</evidence>
<organism evidence="2 3">
    <name type="scientific">Fulvivirga lutea</name>
    <dbReference type="NCBI Taxonomy" id="2810512"/>
    <lineage>
        <taxon>Bacteria</taxon>
        <taxon>Pseudomonadati</taxon>
        <taxon>Bacteroidota</taxon>
        <taxon>Cytophagia</taxon>
        <taxon>Cytophagales</taxon>
        <taxon>Fulvivirgaceae</taxon>
        <taxon>Fulvivirga</taxon>
    </lineage>
</organism>
<keyword evidence="3" id="KW-1185">Reference proteome</keyword>
<feature type="transmembrane region" description="Helical" evidence="1">
    <location>
        <begin position="142"/>
        <end position="165"/>
    </location>
</feature>
<dbReference type="InterPro" id="IPR025250">
    <property type="entry name" value="DUF4199"/>
</dbReference>
<dbReference type="KEGG" id="fuv:JR347_09770"/>
<keyword evidence="1" id="KW-0472">Membrane</keyword>
<proteinExistence type="predicted"/>
<evidence type="ECO:0000313" key="2">
    <source>
        <dbReference type="EMBL" id="QSE95907.1"/>
    </source>
</evidence>
<dbReference type="RefSeq" id="WP_205720420.1">
    <property type="nucleotide sequence ID" value="NZ_CP070608.1"/>
</dbReference>